<evidence type="ECO:0000259" key="6">
    <source>
        <dbReference type="Pfam" id="PF07532"/>
    </source>
</evidence>
<feature type="domain" description="Bacterial Ig-like" evidence="6">
    <location>
        <begin position="195"/>
        <end position="230"/>
    </location>
</feature>
<dbReference type="EMBL" id="OFSM01000004">
    <property type="protein sequence ID" value="SOY28309.1"/>
    <property type="molecule type" value="Genomic_DNA"/>
</dbReference>
<keyword evidence="2" id="KW-0732">Signal</keyword>
<dbReference type="CDD" id="cd18818">
    <property type="entry name" value="GH43_GbtXyl43B-like"/>
    <property type="match status" value="1"/>
</dbReference>
<reference evidence="7 8" key="1">
    <citation type="submission" date="2018-01" db="EMBL/GenBank/DDBJ databases">
        <authorList>
            <person name="Gaut B.S."/>
            <person name="Morton B.R."/>
            <person name="Clegg M.T."/>
            <person name="Duvall M.R."/>
        </authorList>
    </citation>
    <scope>NUCLEOTIDE SEQUENCE [LARGE SCALE GENOMIC DNA]</scope>
    <source>
        <strain evidence="7">GP69</strain>
    </source>
</reference>
<sequence>MFVYQREKAKLLVYTREVSQKDYPDGLARSVHLAVSRDGEHWQALHQNYGILFAEAEISPEDTIVPKCVANPRVFRLSEGEYGILADRVNEDGSPESDRSLVLLWKTRDFRTFDKGMLLEKTGPEWEKLQKAVEGAQGVHCLVEGETTEGSVIEIGAEFCDRAVQSWTQIHHVETRVPETVYASGAEDVRRVKAEAVYSDGSVALKKVAWDTEGVDFHKPGAYVVTGTVCGRHFSFPLAKGYGDPVIFPWEGKWYFLSTSDNRKDIGIYVREAESVEALFAEGAKEHLILDVDEEKGFVQTFWAPEFHVIGGRLYILFAVGGKVWGPQCHLMRLKKSGRIAEAESWEEPVRVIQADGNPLGADGITLDMTYLKAGGRSYMVWSCRRHIGTPKDTGSMLYIAEAREEEPWQLAGEPVLLSRPLFGWENVSGTINNEGPYGFVKDGKVYLTYSGGAANSYTYVLGLLTAEEGADLTDTGVWEKSAAPVLSFYSVKGEYGPGHNSFFPDGEGSLMMAYHGETTLESRLRCDGIRRVHFNIEGRPVFDLSAERDLNPELGEVSMQVIVR</sequence>
<dbReference type="EC" id="3.2.1.55" evidence="7"/>
<keyword evidence="8" id="KW-1185">Reference proteome</keyword>
<comment type="similarity">
    <text evidence="1 5">Belongs to the glycosyl hydrolase 43 family.</text>
</comment>
<dbReference type="AlphaFoldDB" id="A0A2K4ZCX2"/>
<name>A0A2K4ZCX2_9FIRM</name>
<dbReference type="Pfam" id="PF07532">
    <property type="entry name" value="Big_4"/>
    <property type="match status" value="1"/>
</dbReference>
<accession>A0A2K4ZCX2</accession>
<dbReference type="PANTHER" id="PTHR43817">
    <property type="entry name" value="GLYCOSYL HYDROLASE"/>
    <property type="match status" value="1"/>
</dbReference>
<organism evidence="7 8">
    <name type="scientific">Acetatifactor muris</name>
    <dbReference type="NCBI Taxonomy" id="879566"/>
    <lineage>
        <taxon>Bacteria</taxon>
        <taxon>Bacillati</taxon>
        <taxon>Bacillota</taxon>
        <taxon>Clostridia</taxon>
        <taxon>Lachnospirales</taxon>
        <taxon>Lachnospiraceae</taxon>
        <taxon>Acetatifactor</taxon>
    </lineage>
</organism>
<dbReference type="GO" id="GO:0005975">
    <property type="term" value="P:carbohydrate metabolic process"/>
    <property type="evidence" value="ECO:0007669"/>
    <property type="project" value="InterPro"/>
</dbReference>
<protein>
    <submittedName>
        <fullName evidence="7">Extracellular exo-alpha-(1-&gt;5)-L-arabinofuranosidase</fullName>
        <ecNumber evidence="7">3.2.1.55</ecNumber>
    </submittedName>
</protein>
<dbReference type="Gene3D" id="2.115.10.20">
    <property type="entry name" value="Glycosyl hydrolase domain, family 43"/>
    <property type="match status" value="2"/>
</dbReference>
<dbReference type="InterPro" id="IPR006710">
    <property type="entry name" value="Glyco_hydro_43"/>
</dbReference>
<dbReference type="PANTHER" id="PTHR43817:SF1">
    <property type="entry name" value="HYDROLASE, FAMILY 43, PUTATIVE (AFU_ORTHOLOGUE AFUA_3G01660)-RELATED"/>
    <property type="match status" value="1"/>
</dbReference>
<evidence type="ECO:0000313" key="7">
    <source>
        <dbReference type="EMBL" id="SOY28309.1"/>
    </source>
</evidence>
<evidence type="ECO:0000256" key="5">
    <source>
        <dbReference type="RuleBase" id="RU361187"/>
    </source>
</evidence>
<dbReference type="Proteomes" id="UP000236311">
    <property type="component" value="Unassembled WGS sequence"/>
</dbReference>
<evidence type="ECO:0000313" key="8">
    <source>
        <dbReference type="Proteomes" id="UP000236311"/>
    </source>
</evidence>
<keyword evidence="4 5" id="KW-0326">Glycosidase</keyword>
<evidence type="ECO:0000256" key="4">
    <source>
        <dbReference type="ARBA" id="ARBA00023295"/>
    </source>
</evidence>
<evidence type="ECO:0000256" key="2">
    <source>
        <dbReference type="ARBA" id="ARBA00022729"/>
    </source>
</evidence>
<dbReference type="GO" id="GO:0046556">
    <property type="term" value="F:alpha-L-arabinofuranosidase activity"/>
    <property type="evidence" value="ECO:0007669"/>
    <property type="project" value="UniProtKB-EC"/>
</dbReference>
<dbReference type="SUPFAM" id="SSF75005">
    <property type="entry name" value="Arabinanase/levansucrase/invertase"/>
    <property type="match status" value="1"/>
</dbReference>
<keyword evidence="3 5" id="KW-0378">Hydrolase</keyword>
<dbReference type="InterPro" id="IPR011081">
    <property type="entry name" value="Big_4"/>
</dbReference>
<proteinExistence type="inferred from homology"/>
<evidence type="ECO:0000256" key="3">
    <source>
        <dbReference type="ARBA" id="ARBA00022801"/>
    </source>
</evidence>
<gene>
    <name evidence="7" type="ORF">AMURIS_01016</name>
</gene>
<dbReference type="InterPro" id="IPR023296">
    <property type="entry name" value="Glyco_hydro_beta-prop_sf"/>
</dbReference>
<evidence type="ECO:0000256" key="1">
    <source>
        <dbReference type="ARBA" id="ARBA00009865"/>
    </source>
</evidence>
<dbReference type="Pfam" id="PF04616">
    <property type="entry name" value="Glyco_hydro_43"/>
    <property type="match status" value="1"/>
</dbReference>